<keyword evidence="2" id="KW-0648">Protein biosynthesis</keyword>
<reference evidence="2 3" key="1">
    <citation type="submission" date="2019-07" db="EMBL/GenBank/DDBJ databases">
        <title>Draft genome assembly of a fouling barnacle, Amphibalanus amphitrite (Darwin, 1854): The first reference genome for Thecostraca.</title>
        <authorList>
            <person name="Kim W."/>
        </authorList>
    </citation>
    <scope>NUCLEOTIDE SEQUENCE [LARGE SCALE GENOMIC DNA]</scope>
    <source>
        <strain evidence="2">SNU_AA5</strain>
        <tissue evidence="2">Soma without cirri and trophi</tissue>
    </source>
</reference>
<accession>A0A6A4VXA9</accession>
<keyword evidence="3" id="KW-1185">Reference proteome</keyword>
<evidence type="ECO:0000313" key="2">
    <source>
        <dbReference type="EMBL" id="KAF0295492.1"/>
    </source>
</evidence>
<dbReference type="GO" id="GO:0003743">
    <property type="term" value="F:translation initiation factor activity"/>
    <property type="evidence" value="ECO:0007669"/>
    <property type="project" value="UniProtKB-KW"/>
</dbReference>
<feature type="compositionally biased region" description="Low complexity" evidence="1">
    <location>
        <begin position="420"/>
        <end position="435"/>
    </location>
</feature>
<proteinExistence type="predicted"/>
<dbReference type="GO" id="GO:1901190">
    <property type="term" value="P:regulation of formation of translation initiation ternary complex"/>
    <property type="evidence" value="ECO:0007669"/>
    <property type="project" value="TreeGrafter"/>
</dbReference>
<dbReference type="InterPro" id="IPR040160">
    <property type="entry name" value="Mxt"/>
</dbReference>
<feature type="compositionally biased region" description="Polar residues" evidence="1">
    <location>
        <begin position="514"/>
        <end position="525"/>
    </location>
</feature>
<keyword evidence="2" id="KW-0396">Initiation factor</keyword>
<dbReference type="Gene3D" id="1.25.40.180">
    <property type="match status" value="1"/>
</dbReference>
<feature type="region of interest" description="Disordered" evidence="1">
    <location>
        <begin position="498"/>
        <end position="525"/>
    </location>
</feature>
<feature type="region of interest" description="Disordered" evidence="1">
    <location>
        <begin position="240"/>
        <end position="280"/>
    </location>
</feature>
<feature type="compositionally biased region" description="Polar residues" evidence="1">
    <location>
        <begin position="249"/>
        <end position="269"/>
    </location>
</feature>
<dbReference type="PANTHER" id="PTHR20849">
    <property type="entry name" value="EUKARYOTIC TRANSLATION INITIATION FACTOR 4E-BINDING PROTEIN MEXTLI"/>
    <property type="match status" value="1"/>
</dbReference>
<dbReference type="EMBL" id="VIIS01001616">
    <property type="protein sequence ID" value="KAF0295492.1"/>
    <property type="molecule type" value="Genomic_DNA"/>
</dbReference>
<feature type="region of interest" description="Disordered" evidence="1">
    <location>
        <begin position="1"/>
        <end position="25"/>
    </location>
</feature>
<dbReference type="OrthoDB" id="6357832at2759"/>
<name>A0A6A4VXA9_AMPAM</name>
<dbReference type="GO" id="GO:0034518">
    <property type="term" value="C:RNA cap binding complex"/>
    <property type="evidence" value="ECO:0007669"/>
    <property type="project" value="TreeGrafter"/>
</dbReference>
<dbReference type="GO" id="GO:0008190">
    <property type="term" value="F:eukaryotic initiation factor 4E binding"/>
    <property type="evidence" value="ECO:0007669"/>
    <property type="project" value="InterPro"/>
</dbReference>
<organism evidence="2 3">
    <name type="scientific">Amphibalanus amphitrite</name>
    <name type="common">Striped barnacle</name>
    <name type="synonym">Balanus amphitrite</name>
    <dbReference type="NCBI Taxonomy" id="1232801"/>
    <lineage>
        <taxon>Eukaryota</taxon>
        <taxon>Metazoa</taxon>
        <taxon>Ecdysozoa</taxon>
        <taxon>Arthropoda</taxon>
        <taxon>Crustacea</taxon>
        <taxon>Multicrustacea</taxon>
        <taxon>Cirripedia</taxon>
        <taxon>Thoracica</taxon>
        <taxon>Thoracicalcarea</taxon>
        <taxon>Balanomorpha</taxon>
        <taxon>Balanoidea</taxon>
        <taxon>Balanidae</taxon>
        <taxon>Amphibalaninae</taxon>
        <taxon>Amphibalanus</taxon>
    </lineage>
</organism>
<dbReference type="GO" id="GO:0045727">
    <property type="term" value="P:positive regulation of translation"/>
    <property type="evidence" value="ECO:0007669"/>
    <property type="project" value="InterPro"/>
</dbReference>
<evidence type="ECO:0000313" key="3">
    <source>
        <dbReference type="Proteomes" id="UP000440578"/>
    </source>
</evidence>
<dbReference type="AlphaFoldDB" id="A0A6A4VXA9"/>
<feature type="region of interest" description="Disordered" evidence="1">
    <location>
        <begin position="367"/>
        <end position="455"/>
    </location>
</feature>
<protein>
    <submittedName>
        <fullName evidence="2">Eukaryotic translation initiation factor 4E-binding protein Mextli</fullName>
    </submittedName>
</protein>
<dbReference type="Proteomes" id="UP000440578">
    <property type="component" value="Unassembled WGS sequence"/>
</dbReference>
<gene>
    <name evidence="2" type="primary">mxt</name>
    <name evidence="2" type="ORF">FJT64_007048</name>
</gene>
<feature type="compositionally biased region" description="Low complexity" evidence="1">
    <location>
        <begin position="394"/>
        <end position="403"/>
    </location>
</feature>
<dbReference type="GO" id="GO:0005737">
    <property type="term" value="C:cytoplasm"/>
    <property type="evidence" value="ECO:0007669"/>
    <property type="project" value="TreeGrafter"/>
</dbReference>
<comment type="caution">
    <text evidence="2">The sequence shown here is derived from an EMBL/GenBank/DDBJ whole genome shotgun (WGS) entry which is preliminary data.</text>
</comment>
<sequence>MSSIKSMRVGKVEKPRPLKSASSSSIVGKGVDDVLADLEKVCRMIASETFTSATSSAITSLSFHMKMMGHQLEGICKDELDKRFVHLRNGCRDDRLDRASRVRLLELVELRAQHTPWSCNENVTNYYRQMLQLIESQPAAVAASPLCEAPPASSPLSPTLAEPPQLPPLLTPGEVIRGSGKYPKPTKIQGKYKDEVVIRNCDSGKVAAGAKERLVQITGPAEENVLRARELIEEVIRRNASPARDERGSTYSLTAGESTGSLNSANSDENGGPRKNGSNDFGSLGEFKYTVFVGEHTIKLTGKNVDIVNTAKLVLDEYFNSALSCDPDACGLDTVPEADPNLLGAGDSQVRDCPSPTELIAAEACVVTTPPSGPPSQPPSLLSLRQPEPPVTTQSQPQEKAPAQPEPRRTTTIYSRRLPVAASATAEVPTAAPSAGPANTANAERGSSKPATRSYTRPELLMYSRSAVARYPPRGWAEVRERHPTITRASAKVFDPEEFSARPRQTAVFCRQGSAESASRSPTPP</sequence>
<dbReference type="PANTHER" id="PTHR20849:SF2">
    <property type="entry name" value="EUKARYOTIC TRANSLATION INITIATION FACTOR 4E-BINDING PROTEIN MEXTLI"/>
    <property type="match status" value="1"/>
</dbReference>
<evidence type="ECO:0000256" key="1">
    <source>
        <dbReference type="SAM" id="MobiDB-lite"/>
    </source>
</evidence>